<feature type="domain" description="Lipoyl-binding" evidence="10">
    <location>
        <begin position="634"/>
        <end position="703"/>
    </location>
</feature>
<reference evidence="13" key="1">
    <citation type="submission" date="2024-01" db="EMBL/GenBank/DDBJ databases">
        <authorList>
            <person name="Webb A."/>
        </authorList>
    </citation>
    <scope>NUCLEOTIDE SEQUENCE</scope>
    <source>
        <strain evidence="13">Pm1</strain>
    </source>
</reference>
<dbReference type="InterPro" id="IPR011054">
    <property type="entry name" value="Rudment_hybrid_motif"/>
</dbReference>
<dbReference type="FunFam" id="2.40.50.100:FF:000003">
    <property type="entry name" value="Acetyl-CoA carboxylase biotin carboxyl carrier protein"/>
    <property type="match status" value="1"/>
</dbReference>
<keyword evidence="7" id="KW-0496">Mitochondrion</keyword>
<evidence type="ECO:0000256" key="9">
    <source>
        <dbReference type="PROSITE-ProRule" id="PRU00409"/>
    </source>
</evidence>
<dbReference type="AlphaFoldDB" id="A0AAV1UI85"/>
<dbReference type="InterPro" id="IPR000089">
    <property type="entry name" value="Biotin_lipoyl"/>
</dbReference>
<evidence type="ECO:0000256" key="3">
    <source>
        <dbReference type="ARBA" id="ARBA00022598"/>
    </source>
</evidence>
<dbReference type="GO" id="GO:0004485">
    <property type="term" value="F:methylcrotonoyl-CoA carboxylase activity"/>
    <property type="evidence" value="ECO:0007669"/>
    <property type="project" value="TreeGrafter"/>
</dbReference>
<dbReference type="FunFam" id="3.30.1490.20:FF:000003">
    <property type="entry name" value="acetyl-CoA carboxylase isoform X1"/>
    <property type="match status" value="1"/>
</dbReference>
<keyword evidence="8" id="KW-0092">Biotin</keyword>
<evidence type="ECO:0000313" key="13">
    <source>
        <dbReference type="EMBL" id="CAK7934115.1"/>
    </source>
</evidence>
<dbReference type="SMART" id="SM00878">
    <property type="entry name" value="Biotin_carb_C"/>
    <property type="match status" value="1"/>
</dbReference>
<organism evidence="13 14">
    <name type="scientific">Peronospora matthiolae</name>
    <dbReference type="NCBI Taxonomy" id="2874970"/>
    <lineage>
        <taxon>Eukaryota</taxon>
        <taxon>Sar</taxon>
        <taxon>Stramenopiles</taxon>
        <taxon>Oomycota</taxon>
        <taxon>Peronosporomycetes</taxon>
        <taxon>Peronosporales</taxon>
        <taxon>Peronosporaceae</taxon>
        <taxon>Peronospora</taxon>
    </lineage>
</organism>
<keyword evidence="4 9" id="KW-0547">Nucleotide-binding</keyword>
<comment type="subcellular location">
    <subcellularLocation>
        <location evidence="2">Mitochondrion matrix</location>
    </subcellularLocation>
</comment>
<dbReference type="GO" id="GO:0005524">
    <property type="term" value="F:ATP binding"/>
    <property type="evidence" value="ECO:0007669"/>
    <property type="project" value="UniProtKB-UniRule"/>
</dbReference>
<gene>
    <name evidence="13" type="ORF">PM001_LOCUS19265</name>
</gene>
<dbReference type="PROSITE" id="PS50975">
    <property type="entry name" value="ATP_GRASP"/>
    <property type="match status" value="1"/>
</dbReference>
<dbReference type="GO" id="GO:0046872">
    <property type="term" value="F:metal ion binding"/>
    <property type="evidence" value="ECO:0007669"/>
    <property type="project" value="InterPro"/>
</dbReference>
<dbReference type="FunFam" id="3.30.470.20:FF:000028">
    <property type="entry name" value="Methylcrotonoyl-CoA carboxylase subunit alpha, mitochondrial"/>
    <property type="match status" value="1"/>
</dbReference>
<dbReference type="Pfam" id="PF02786">
    <property type="entry name" value="CPSase_L_D2"/>
    <property type="match status" value="1"/>
</dbReference>
<dbReference type="InterPro" id="IPR005479">
    <property type="entry name" value="CPAse_ATP-bd"/>
</dbReference>
<dbReference type="SUPFAM" id="SSF51230">
    <property type="entry name" value="Single hybrid motif"/>
    <property type="match status" value="1"/>
</dbReference>
<dbReference type="PANTHER" id="PTHR18866:SF33">
    <property type="entry name" value="METHYLCROTONOYL-COA CARBOXYLASE SUBUNIT ALPHA, MITOCHONDRIAL-RELATED"/>
    <property type="match status" value="1"/>
</dbReference>
<dbReference type="InterPro" id="IPR005481">
    <property type="entry name" value="BC-like_N"/>
</dbReference>
<dbReference type="SUPFAM" id="SSF52440">
    <property type="entry name" value="PreATP-grasp domain"/>
    <property type="match status" value="1"/>
</dbReference>
<evidence type="ECO:0000256" key="5">
    <source>
        <dbReference type="ARBA" id="ARBA00022840"/>
    </source>
</evidence>
<dbReference type="InterPro" id="IPR011053">
    <property type="entry name" value="Single_hybrid_motif"/>
</dbReference>
<evidence type="ECO:0000313" key="14">
    <source>
        <dbReference type="Proteomes" id="UP001162060"/>
    </source>
</evidence>
<dbReference type="Gene3D" id="2.40.50.100">
    <property type="match status" value="1"/>
</dbReference>
<feature type="domain" description="Biotin carboxylation" evidence="12">
    <location>
        <begin position="27"/>
        <end position="473"/>
    </location>
</feature>
<dbReference type="SUPFAM" id="SSF56059">
    <property type="entry name" value="Glutathione synthetase ATP-binding domain-like"/>
    <property type="match status" value="1"/>
</dbReference>
<dbReference type="SUPFAM" id="SSF51246">
    <property type="entry name" value="Rudiment single hybrid motif"/>
    <property type="match status" value="1"/>
</dbReference>
<dbReference type="Pfam" id="PF00289">
    <property type="entry name" value="Biotin_carb_N"/>
    <property type="match status" value="1"/>
</dbReference>
<dbReference type="InterPro" id="IPR011761">
    <property type="entry name" value="ATP-grasp"/>
</dbReference>
<dbReference type="InterPro" id="IPR050856">
    <property type="entry name" value="Biotin_carboxylase_complex"/>
</dbReference>
<dbReference type="InterPro" id="IPR011764">
    <property type="entry name" value="Biotin_carboxylation_dom"/>
</dbReference>
<dbReference type="Proteomes" id="UP001162060">
    <property type="component" value="Unassembled WGS sequence"/>
</dbReference>
<dbReference type="PROSITE" id="PS00188">
    <property type="entry name" value="BIOTIN"/>
    <property type="match status" value="1"/>
</dbReference>
<dbReference type="Pfam" id="PF02785">
    <property type="entry name" value="Biotin_carb_C"/>
    <property type="match status" value="1"/>
</dbReference>
<dbReference type="NCBIfam" id="NF006367">
    <property type="entry name" value="PRK08591.1"/>
    <property type="match status" value="1"/>
</dbReference>
<feature type="domain" description="ATP-grasp" evidence="11">
    <location>
        <begin position="146"/>
        <end position="343"/>
    </location>
</feature>
<keyword evidence="3" id="KW-0436">Ligase</keyword>
<sequence>MLHLHHLQSALLRRSAALRSLSTSPRLFRKILVANRGEIALRILRSAHKLNIETVAVYSDADVNAQHVKLATESYRLGPAAASASYLNYPKILEICRRSGAEAVHPGYGFLSENAAFARACQEAGVEFIGPPVKSIEDMGSKSASKDIMIQAGVPVTPGYHGEDQSFDTLRKEARKIGYPVLIKAVLGGGGKGMRIVDEDNDLQEALDACVREGQASFGDGRVLIEKYLRKPRHVELQIFGDKHGNVIHLFERDCSVQRRHQKVLEEAPAPNISEALRKKMGDAAVAAAKAVGYFGAGTVEFLLDEDESFYFMEMNTRLQVEHPVTEMITKQDLVELQLKVAAGQELPIRQEDLKIHGHALEARIYAENPYNDFLPGSGMVTHLRLPCTSDDIRVDTGIVEGDEVSIYYDPMIAKLIVHGDSRQAALDTMVKALHEYQIVGLPTNIEFVARTVDHSAFRKGGVDTSFLNKFGDEVLGPLGRYPPYANALGAVSLLLLEQRKCHVAGTREDELHSSWSNDSLAYFRSLETLERNFRLRYNDNEASVTVKCRSNNAFEVLLDGEMDQRGLSVRGTIDENGDFEIRVDDRTFRGTAVVHRRDLHLFCDDNTQRYDYKFHVPLLSLEPANDSSAVAAHRKVLASMPGKIIKVFVKNGDKVTADQPLVIMEAMKMEHMIRAPKEGMVRKLCCENDDFVTDGHVLIELD</sequence>
<dbReference type="PROSITE" id="PS50968">
    <property type="entry name" value="BIOTINYL_LIPOYL"/>
    <property type="match status" value="1"/>
</dbReference>
<evidence type="ECO:0000259" key="10">
    <source>
        <dbReference type="PROSITE" id="PS50968"/>
    </source>
</evidence>
<dbReference type="Pfam" id="PF00364">
    <property type="entry name" value="Biotin_lipoyl"/>
    <property type="match status" value="1"/>
</dbReference>
<accession>A0AAV1UI85</accession>
<evidence type="ECO:0000256" key="8">
    <source>
        <dbReference type="ARBA" id="ARBA00023267"/>
    </source>
</evidence>
<evidence type="ECO:0000256" key="1">
    <source>
        <dbReference type="ARBA" id="ARBA00001953"/>
    </source>
</evidence>
<comment type="caution">
    <text evidence="13">The sequence shown here is derived from an EMBL/GenBank/DDBJ whole genome shotgun (WGS) entry which is preliminary data.</text>
</comment>
<dbReference type="FunFam" id="3.40.50.20:FF:000010">
    <property type="entry name" value="Propionyl-CoA carboxylase subunit alpha"/>
    <property type="match status" value="1"/>
</dbReference>
<evidence type="ECO:0000259" key="11">
    <source>
        <dbReference type="PROSITE" id="PS50975"/>
    </source>
</evidence>
<dbReference type="InterPro" id="IPR016185">
    <property type="entry name" value="PreATP-grasp_dom_sf"/>
</dbReference>
<dbReference type="InterPro" id="IPR001882">
    <property type="entry name" value="Biotin_BS"/>
</dbReference>
<name>A0AAV1UI85_9STRA</name>
<keyword evidence="5 9" id="KW-0067">ATP-binding</keyword>
<protein>
    <submittedName>
        <fullName evidence="13">Uncharacterized protein</fullName>
    </submittedName>
</protein>
<evidence type="ECO:0000256" key="6">
    <source>
        <dbReference type="ARBA" id="ARBA00022946"/>
    </source>
</evidence>
<dbReference type="GO" id="GO:0005759">
    <property type="term" value="C:mitochondrial matrix"/>
    <property type="evidence" value="ECO:0007669"/>
    <property type="project" value="UniProtKB-SubCell"/>
</dbReference>
<keyword evidence="6" id="KW-0809">Transit peptide</keyword>
<dbReference type="EMBL" id="CAKLBY020000197">
    <property type="protein sequence ID" value="CAK7934115.1"/>
    <property type="molecule type" value="Genomic_DNA"/>
</dbReference>
<dbReference type="PANTHER" id="PTHR18866">
    <property type="entry name" value="CARBOXYLASE:PYRUVATE/ACETYL-COA/PROPIONYL-COA CARBOXYLASE"/>
    <property type="match status" value="1"/>
</dbReference>
<dbReference type="PROSITE" id="PS00867">
    <property type="entry name" value="CPSASE_2"/>
    <property type="match status" value="1"/>
</dbReference>
<comment type="cofactor">
    <cofactor evidence="1">
        <name>biotin</name>
        <dbReference type="ChEBI" id="CHEBI:57586"/>
    </cofactor>
</comment>
<dbReference type="Gene3D" id="3.30.470.20">
    <property type="entry name" value="ATP-grasp fold, B domain"/>
    <property type="match status" value="1"/>
</dbReference>
<proteinExistence type="predicted"/>
<evidence type="ECO:0000256" key="2">
    <source>
        <dbReference type="ARBA" id="ARBA00004305"/>
    </source>
</evidence>
<evidence type="ECO:0000259" key="12">
    <source>
        <dbReference type="PROSITE" id="PS50979"/>
    </source>
</evidence>
<dbReference type="InterPro" id="IPR005482">
    <property type="entry name" value="Biotin_COase_C"/>
</dbReference>
<evidence type="ECO:0000256" key="7">
    <source>
        <dbReference type="ARBA" id="ARBA00023128"/>
    </source>
</evidence>
<dbReference type="PROSITE" id="PS50979">
    <property type="entry name" value="BC"/>
    <property type="match status" value="1"/>
</dbReference>
<dbReference type="CDD" id="cd06850">
    <property type="entry name" value="biotinyl_domain"/>
    <property type="match status" value="1"/>
</dbReference>
<evidence type="ECO:0000256" key="4">
    <source>
        <dbReference type="ARBA" id="ARBA00022741"/>
    </source>
</evidence>